<dbReference type="AlphaFoldDB" id="A0A9Q0GHM5"/>
<dbReference type="PANTHER" id="PTHR33698:SF1">
    <property type="entry name" value="NUCLEAR TRANSPORT FACTOR 2 (NTF2) FAMILY PROTEIN"/>
    <property type="match status" value="1"/>
</dbReference>
<organism evidence="3 4">
    <name type="scientific">Turnera subulata</name>
    <dbReference type="NCBI Taxonomy" id="218843"/>
    <lineage>
        <taxon>Eukaryota</taxon>
        <taxon>Viridiplantae</taxon>
        <taxon>Streptophyta</taxon>
        <taxon>Embryophyta</taxon>
        <taxon>Tracheophyta</taxon>
        <taxon>Spermatophyta</taxon>
        <taxon>Magnoliopsida</taxon>
        <taxon>eudicotyledons</taxon>
        <taxon>Gunneridae</taxon>
        <taxon>Pentapetalae</taxon>
        <taxon>rosids</taxon>
        <taxon>fabids</taxon>
        <taxon>Malpighiales</taxon>
        <taxon>Passifloraceae</taxon>
        <taxon>Turnera</taxon>
    </lineage>
</organism>
<feature type="domain" description="SnoaL-like" evidence="2">
    <location>
        <begin position="103"/>
        <end position="201"/>
    </location>
</feature>
<gene>
    <name evidence="3" type="ORF">Tsubulata_036796</name>
</gene>
<evidence type="ECO:0000256" key="1">
    <source>
        <dbReference type="SAM" id="MobiDB-lite"/>
    </source>
</evidence>
<dbReference type="PANTHER" id="PTHR33698">
    <property type="entry name" value="NUCLEAR TRANSPORT FACTOR 2 (NTF2)-LIKE PROTEIN"/>
    <property type="match status" value="1"/>
</dbReference>
<evidence type="ECO:0000313" key="4">
    <source>
        <dbReference type="Proteomes" id="UP001141552"/>
    </source>
</evidence>
<dbReference type="InterPro" id="IPR032710">
    <property type="entry name" value="NTF2-like_dom_sf"/>
</dbReference>
<name>A0A9Q0GHM5_9ROSI</name>
<reference evidence="3" key="2">
    <citation type="journal article" date="2023" name="Plants (Basel)">
        <title>Annotation of the Turnera subulata (Passifloraceae) Draft Genome Reveals the S-Locus Evolved after the Divergence of Turneroideae from Passifloroideae in a Stepwise Manner.</title>
        <authorList>
            <person name="Henning P.M."/>
            <person name="Roalson E.H."/>
            <person name="Mir W."/>
            <person name="McCubbin A.G."/>
            <person name="Shore J.S."/>
        </authorList>
    </citation>
    <scope>NUCLEOTIDE SEQUENCE</scope>
    <source>
        <strain evidence="3">F60SS</strain>
    </source>
</reference>
<dbReference type="SUPFAM" id="SSF54427">
    <property type="entry name" value="NTF2-like"/>
    <property type="match status" value="1"/>
</dbReference>
<dbReference type="Gene3D" id="3.10.450.50">
    <property type="match status" value="1"/>
</dbReference>
<reference evidence="3" key="1">
    <citation type="submission" date="2022-02" db="EMBL/GenBank/DDBJ databases">
        <authorList>
            <person name="Henning P.M."/>
            <person name="McCubbin A.G."/>
            <person name="Shore J.S."/>
        </authorList>
    </citation>
    <scope>NUCLEOTIDE SEQUENCE</scope>
    <source>
        <strain evidence="3">F60SS</strain>
        <tissue evidence="3">Leaves</tissue>
    </source>
</reference>
<dbReference type="OrthoDB" id="1886670at2759"/>
<sequence>MFPGSHSSIPRKKMAGAPNFSGQIPRQAICFNNTMSRPLLSSPLIITKSPQLMQNNMKKMKHGLCLISQARNDTFKKRRATLLKSLEDDVSSTLGSLSASDMIEQFYACINDKKLKELESYISKDCCLEDCSFPYPIQGKKEVLQFYRQLIAGMGTNVKFHIDHICEDQKFTAGVNWHLEWKRIPIPFTRGCSFYECIEDGEKLVIKY</sequence>
<dbReference type="InterPro" id="IPR037401">
    <property type="entry name" value="SnoaL-like"/>
</dbReference>
<evidence type="ECO:0000313" key="3">
    <source>
        <dbReference type="EMBL" id="KAJ4850459.1"/>
    </source>
</evidence>
<dbReference type="Pfam" id="PF12680">
    <property type="entry name" value="SnoaL_2"/>
    <property type="match status" value="1"/>
</dbReference>
<dbReference type="EMBL" id="JAKUCV010000316">
    <property type="protein sequence ID" value="KAJ4850459.1"/>
    <property type="molecule type" value="Genomic_DNA"/>
</dbReference>
<protein>
    <recommendedName>
        <fullName evidence="2">SnoaL-like domain-containing protein</fullName>
    </recommendedName>
</protein>
<feature type="region of interest" description="Disordered" evidence="1">
    <location>
        <begin position="1"/>
        <end position="20"/>
    </location>
</feature>
<keyword evidence="4" id="KW-1185">Reference proteome</keyword>
<comment type="caution">
    <text evidence="3">The sequence shown here is derived from an EMBL/GenBank/DDBJ whole genome shotgun (WGS) entry which is preliminary data.</text>
</comment>
<proteinExistence type="predicted"/>
<evidence type="ECO:0000259" key="2">
    <source>
        <dbReference type="Pfam" id="PF12680"/>
    </source>
</evidence>
<accession>A0A9Q0GHM5</accession>
<dbReference type="Proteomes" id="UP001141552">
    <property type="component" value="Unassembled WGS sequence"/>
</dbReference>